<evidence type="ECO:0000256" key="2">
    <source>
        <dbReference type="ARBA" id="ARBA00022603"/>
    </source>
</evidence>
<dbReference type="KEGG" id="npy:NPRO_14400"/>
<dbReference type="Pfam" id="PF01555">
    <property type="entry name" value="N6_N4_Mtase"/>
    <property type="match status" value="1"/>
</dbReference>
<keyword evidence="3 6" id="KW-0808">Transferase</keyword>
<dbReference type="InterPro" id="IPR029063">
    <property type="entry name" value="SAM-dependent_MTases_sf"/>
</dbReference>
<dbReference type="InterPro" id="IPR002295">
    <property type="entry name" value="N4/N6-MTase_EcoPI_Mod-like"/>
</dbReference>
<evidence type="ECO:0000256" key="4">
    <source>
        <dbReference type="ARBA" id="ARBA00022691"/>
    </source>
</evidence>
<dbReference type="GO" id="GO:0008170">
    <property type="term" value="F:N-methyltransferase activity"/>
    <property type="evidence" value="ECO:0007669"/>
    <property type="project" value="InterPro"/>
</dbReference>
<organism evidence="6 7">
    <name type="scientific">Candidatus Nitrosymbiomonas proteolyticus</name>
    <dbReference type="NCBI Taxonomy" id="2608984"/>
    <lineage>
        <taxon>Bacteria</taxon>
        <taxon>Bacillati</taxon>
        <taxon>Armatimonadota</taxon>
        <taxon>Armatimonadota incertae sedis</taxon>
        <taxon>Candidatus Nitrosymbiomonas</taxon>
    </lineage>
</organism>
<keyword evidence="2 6" id="KW-0489">Methyltransferase</keyword>
<dbReference type="SUPFAM" id="SSF53335">
    <property type="entry name" value="S-adenosyl-L-methionine-dependent methyltransferases"/>
    <property type="match status" value="1"/>
</dbReference>
<evidence type="ECO:0000256" key="3">
    <source>
        <dbReference type="ARBA" id="ARBA00022679"/>
    </source>
</evidence>
<dbReference type="AlphaFoldDB" id="A0A809RH87"/>
<dbReference type="InterPro" id="IPR002941">
    <property type="entry name" value="DNA_methylase_N4/N6"/>
</dbReference>
<feature type="domain" description="DNA methylase N-4/N-6" evidence="5">
    <location>
        <begin position="22"/>
        <end position="262"/>
    </location>
</feature>
<dbReference type="GO" id="GO:0003677">
    <property type="term" value="F:DNA binding"/>
    <property type="evidence" value="ECO:0007669"/>
    <property type="project" value="InterPro"/>
</dbReference>
<dbReference type="InterPro" id="IPR002052">
    <property type="entry name" value="DNA_methylase_N6_adenine_CS"/>
</dbReference>
<dbReference type="Gene3D" id="3.40.50.150">
    <property type="entry name" value="Vaccinia Virus protein VP39"/>
    <property type="match status" value="1"/>
</dbReference>
<gene>
    <name evidence="6" type="ORF">NPRO_14400</name>
</gene>
<name>A0A809RH87_9BACT</name>
<sequence>MVEIHLGECLEVISTFASASFDLIYIDPPFNTGKTQARTQIQTRPDANGDRTGFAGRRYRTTRLGTKSFDDSFSDYLGFLEPRLEQAYRLLEPTGSFFLHLDYREVHYAKVLLDSIFGRDSFMNEIIWAYDYGARATRRWSAKHDNILWFAKDPSAYTFRYDDIDRIPYMAPGLVGPEKAAKGKTPTDTWWNTIVSPSGKEKTGYPTQKPLAIMDRIVRVHSNPGDRLLDFFAGSGTLGESAMRNNRDAVLVDSSAEAIAVMKRRFARYGPVSFLNCGDLQESVDGPCERPDASLVGPIASP</sequence>
<dbReference type="EMBL" id="AP021858">
    <property type="protein sequence ID" value="BBO23845.1"/>
    <property type="molecule type" value="Genomic_DNA"/>
</dbReference>
<evidence type="ECO:0000313" key="6">
    <source>
        <dbReference type="EMBL" id="BBO23845.1"/>
    </source>
</evidence>
<evidence type="ECO:0000256" key="1">
    <source>
        <dbReference type="ARBA" id="ARBA00006594"/>
    </source>
</evidence>
<evidence type="ECO:0000259" key="5">
    <source>
        <dbReference type="Pfam" id="PF01555"/>
    </source>
</evidence>
<dbReference type="PRINTS" id="PR00506">
    <property type="entry name" value="D21N6MTFRASE"/>
</dbReference>
<dbReference type="GO" id="GO:0032259">
    <property type="term" value="P:methylation"/>
    <property type="evidence" value="ECO:0007669"/>
    <property type="project" value="UniProtKB-KW"/>
</dbReference>
<keyword evidence="4" id="KW-0949">S-adenosyl-L-methionine</keyword>
<dbReference type="CDD" id="cd02440">
    <property type="entry name" value="AdoMet_MTases"/>
    <property type="match status" value="1"/>
</dbReference>
<dbReference type="PROSITE" id="PS00092">
    <property type="entry name" value="N6_MTASE"/>
    <property type="match status" value="1"/>
</dbReference>
<protein>
    <submittedName>
        <fullName evidence="6">Site-specific DNA-methyltransferase</fullName>
    </submittedName>
</protein>
<reference evidence="6" key="1">
    <citation type="journal article" name="DNA Res.">
        <title>The physiological potential of anammox bacteria as revealed by their core genome structure.</title>
        <authorList>
            <person name="Okubo T."/>
            <person name="Toyoda A."/>
            <person name="Fukuhara K."/>
            <person name="Uchiyama I."/>
            <person name="Harigaya Y."/>
            <person name="Kuroiwa M."/>
            <person name="Suzuki T."/>
            <person name="Murakami Y."/>
            <person name="Suwa Y."/>
            <person name="Takami H."/>
        </authorList>
    </citation>
    <scope>NUCLEOTIDE SEQUENCE</scope>
    <source>
        <strain evidence="6">317325-2</strain>
    </source>
</reference>
<accession>A0A809RH87</accession>
<proteinExistence type="inferred from homology"/>
<dbReference type="Proteomes" id="UP000662873">
    <property type="component" value="Chromosome"/>
</dbReference>
<evidence type="ECO:0000313" key="7">
    <source>
        <dbReference type="Proteomes" id="UP000662873"/>
    </source>
</evidence>
<comment type="similarity">
    <text evidence="1">Belongs to the N(4)/N(6)-methyltransferase family.</text>
</comment>